<feature type="compositionally biased region" description="Low complexity" evidence="5">
    <location>
        <begin position="1"/>
        <end position="14"/>
    </location>
</feature>
<dbReference type="Proteomes" id="UP000012174">
    <property type="component" value="Unassembled WGS sequence"/>
</dbReference>
<dbReference type="eggNOG" id="KOG1620">
    <property type="taxonomic scope" value="Eukaryota"/>
</dbReference>
<comment type="similarity">
    <text evidence="1 4">Belongs to the inositol phosphokinase (IPK) family.</text>
</comment>
<dbReference type="Pfam" id="PF03770">
    <property type="entry name" value="IPK"/>
    <property type="match status" value="1"/>
</dbReference>
<dbReference type="InterPro" id="IPR005522">
    <property type="entry name" value="IPK"/>
</dbReference>
<dbReference type="SUPFAM" id="SSF56104">
    <property type="entry name" value="SAICAR synthase-like"/>
    <property type="match status" value="1"/>
</dbReference>
<keyword evidence="3 4" id="KW-0418">Kinase</keyword>
<dbReference type="GO" id="GO:0046854">
    <property type="term" value="P:phosphatidylinositol phosphate biosynthetic process"/>
    <property type="evidence" value="ECO:0007669"/>
    <property type="project" value="TreeGrafter"/>
</dbReference>
<sequence length="431" mass="48210">MPSPSSRDTSSRGSPSKDREIPRHSELVEYNYAVAGHAGTMCDADGELFIKPCTQAEVDFYESAVHSHPDFAAIMPTYIGTLALTETTDEAQIHAQIPSLVEHADIPAHLKEEIQSHLHLDERPVLSHEPVAKKQKATDQEANDPAKWVPTRKLTTDRAVVLDNASFGFKRPNILDAKLGLRLWADNAPQQKKDRFDKIAAETTHKNYGFRVAGMRVYQGSTDEKKLDPEGYIIYDKDWGRLTVNDDNLLDSLKKYIFNETAGIDDELAKLVARRFAKDLRHAQSVLENEESRMYSASLLFVFEGDGDALRAALEEEKAFKAAAEERLKAALAMPTPHERGSARIACSTLRVDSGIGISEEDLANDETVLTLEIDDDDDDDWDDEEADLPEIHSLKLIDFAHAEWKEGHGPDENVLKGVRCLAQLFEDMSR</sequence>
<proteinExistence type="inferred from homology"/>
<dbReference type="HOGENOM" id="CLU_042569_3_0_1"/>
<accession>M7S9Q9</accession>
<dbReference type="KEGG" id="ela:UCREL1_10171"/>
<dbReference type="OMA" id="FRICGMK"/>
<dbReference type="GO" id="GO:0005737">
    <property type="term" value="C:cytoplasm"/>
    <property type="evidence" value="ECO:0007669"/>
    <property type="project" value="TreeGrafter"/>
</dbReference>
<dbReference type="EC" id="2.7.-.-" evidence="4"/>
<evidence type="ECO:0000313" key="7">
    <source>
        <dbReference type="Proteomes" id="UP000012174"/>
    </source>
</evidence>
<evidence type="ECO:0000256" key="3">
    <source>
        <dbReference type="ARBA" id="ARBA00022777"/>
    </source>
</evidence>
<evidence type="ECO:0000256" key="1">
    <source>
        <dbReference type="ARBA" id="ARBA00007374"/>
    </source>
</evidence>
<dbReference type="OrthoDB" id="338650at2759"/>
<dbReference type="Gene3D" id="3.30.470.160">
    <property type="entry name" value="Inositol polyphosphate kinase"/>
    <property type="match status" value="1"/>
</dbReference>
<dbReference type="GO" id="GO:0032958">
    <property type="term" value="P:inositol phosphate biosynthetic process"/>
    <property type="evidence" value="ECO:0007669"/>
    <property type="project" value="InterPro"/>
</dbReference>
<keyword evidence="7" id="KW-1185">Reference proteome</keyword>
<dbReference type="AlphaFoldDB" id="M7S9Q9"/>
<name>M7S9Q9_EUTLA</name>
<dbReference type="GO" id="GO:0000824">
    <property type="term" value="F:inositol-1,4,5,6-tetrakisphosphate 3-kinase activity"/>
    <property type="evidence" value="ECO:0007669"/>
    <property type="project" value="TreeGrafter"/>
</dbReference>
<dbReference type="GO" id="GO:0008440">
    <property type="term" value="F:inositol-1,4,5-trisphosphate 3-kinase activity"/>
    <property type="evidence" value="ECO:0007669"/>
    <property type="project" value="TreeGrafter"/>
</dbReference>
<feature type="region of interest" description="Disordered" evidence="5">
    <location>
        <begin position="1"/>
        <end position="23"/>
    </location>
</feature>
<evidence type="ECO:0000256" key="5">
    <source>
        <dbReference type="SAM" id="MobiDB-lite"/>
    </source>
</evidence>
<dbReference type="InterPro" id="IPR038286">
    <property type="entry name" value="IPK_sf"/>
</dbReference>
<dbReference type="PANTHER" id="PTHR12400">
    <property type="entry name" value="INOSITOL POLYPHOSPHATE KINASE"/>
    <property type="match status" value="1"/>
</dbReference>
<dbReference type="GO" id="GO:0005634">
    <property type="term" value="C:nucleus"/>
    <property type="evidence" value="ECO:0007669"/>
    <property type="project" value="TreeGrafter"/>
</dbReference>
<organism evidence="6 7">
    <name type="scientific">Eutypa lata (strain UCR-EL1)</name>
    <name type="common">Grapevine dieback disease fungus</name>
    <name type="synonym">Eutypa armeniacae</name>
    <dbReference type="NCBI Taxonomy" id="1287681"/>
    <lineage>
        <taxon>Eukaryota</taxon>
        <taxon>Fungi</taxon>
        <taxon>Dikarya</taxon>
        <taxon>Ascomycota</taxon>
        <taxon>Pezizomycotina</taxon>
        <taxon>Sordariomycetes</taxon>
        <taxon>Xylariomycetidae</taxon>
        <taxon>Xylariales</taxon>
        <taxon>Diatrypaceae</taxon>
        <taxon>Eutypa</taxon>
    </lineage>
</organism>
<dbReference type="EMBL" id="KB707352">
    <property type="protein sequence ID" value="EMR62884.1"/>
    <property type="molecule type" value="Genomic_DNA"/>
</dbReference>
<evidence type="ECO:0000256" key="4">
    <source>
        <dbReference type="RuleBase" id="RU363090"/>
    </source>
</evidence>
<gene>
    <name evidence="6" type="ORF">UCREL1_10171</name>
</gene>
<reference evidence="7" key="1">
    <citation type="journal article" date="2013" name="Genome Announc.">
        <title>Draft genome sequence of the grapevine dieback fungus Eutypa lata UCR-EL1.</title>
        <authorList>
            <person name="Blanco-Ulate B."/>
            <person name="Rolshausen P.E."/>
            <person name="Cantu D."/>
        </authorList>
    </citation>
    <scope>NUCLEOTIDE SEQUENCE [LARGE SCALE GENOMIC DNA]</scope>
    <source>
        <strain evidence="7">UCR-EL1</strain>
    </source>
</reference>
<evidence type="ECO:0000256" key="2">
    <source>
        <dbReference type="ARBA" id="ARBA00022679"/>
    </source>
</evidence>
<dbReference type="PANTHER" id="PTHR12400:SF103">
    <property type="entry name" value="INOSITOL POLYPHOSPHATE MULTIKINASE"/>
    <property type="match status" value="1"/>
</dbReference>
<dbReference type="STRING" id="1287681.M7S9Q9"/>
<keyword evidence="2 4" id="KW-0808">Transferase</keyword>
<protein>
    <recommendedName>
        <fullName evidence="4">Kinase</fullName>
        <ecNumber evidence="4">2.7.-.-</ecNumber>
    </recommendedName>
</protein>
<evidence type="ECO:0000313" key="6">
    <source>
        <dbReference type="EMBL" id="EMR62884.1"/>
    </source>
</evidence>